<dbReference type="SUPFAM" id="SSF52172">
    <property type="entry name" value="CheY-like"/>
    <property type="match status" value="1"/>
</dbReference>
<dbReference type="PROSITE" id="PS50921">
    <property type="entry name" value="ANTAR"/>
    <property type="match status" value="1"/>
</dbReference>
<dbReference type="Gene3D" id="1.10.10.10">
    <property type="entry name" value="Winged helix-like DNA-binding domain superfamily/Winged helix DNA-binding domain"/>
    <property type="match status" value="1"/>
</dbReference>
<organism evidence="2 3">
    <name type="scientific">Azospirillum oleiclasticum</name>
    <dbReference type="NCBI Taxonomy" id="2735135"/>
    <lineage>
        <taxon>Bacteria</taxon>
        <taxon>Pseudomonadati</taxon>
        <taxon>Pseudomonadota</taxon>
        <taxon>Alphaproteobacteria</taxon>
        <taxon>Rhodospirillales</taxon>
        <taxon>Azospirillaceae</taxon>
        <taxon>Azospirillum</taxon>
    </lineage>
</organism>
<feature type="domain" description="ANTAR" evidence="1">
    <location>
        <begin position="370"/>
        <end position="431"/>
    </location>
</feature>
<sequence>MTDGRDAAPGGTTGSPAARFLRVARLCRIRDVEQLLSVSELVRDMGELIHALQKERGASSIYLGSNGLRFVADLARRTEDSRRLELVLRARLERVDERIDRMSSGAQFYTRVALALHALDGMAALREQVASLSLVPQDSVKAFTDVIGHLLNVVFEAADTAADPAISRALVALFNFVQGKEYAGQERATAGAGFTRGHFDTAEHRRLADLMVVQNRAFQIFREFAAPAQATVFDMAMAGPVGGEVERMRAVALSGGRNGDFDGITGEAWYEHTTRRIDAMKTVEDRLAEDLRLLCTATLAQARADLDNLAGEVDGTPDAVVPVAMMLLNPDPAETAIGSEAGGGVYALDGLRPKLMRSLLDVVQAQSRRLRDVSLELESARTALSERKVIDRAKGLLMTSRGVSEEDAYRLMRKTAMNQNKRIVDVAEAILSMSDILRSPPRANEGAATAG</sequence>
<dbReference type="Pfam" id="PF03861">
    <property type="entry name" value="ANTAR"/>
    <property type="match status" value="1"/>
</dbReference>
<dbReference type="RefSeq" id="WP_180282942.1">
    <property type="nucleotide sequence ID" value="NZ_JABFDB010000011.1"/>
</dbReference>
<dbReference type="Proteomes" id="UP000584642">
    <property type="component" value="Unassembled WGS sequence"/>
</dbReference>
<dbReference type="InterPro" id="IPR011006">
    <property type="entry name" value="CheY-like_superfamily"/>
</dbReference>
<protein>
    <submittedName>
        <fullName evidence="2">ANTAR domain-containing protein</fullName>
    </submittedName>
</protein>
<proteinExistence type="predicted"/>
<keyword evidence="3" id="KW-1185">Reference proteome</keyword>
<dbReference type="SMART" id="SM01012">
    <property type="entry name" value="ANTAR"/>
    <property type="match status" value="1"/>
</dbReference>
<dbReference type="Pfam" id="PF08376">
    <property type="entry name" value="NIT"/>
    <property type="match status" value="1"/>
</dbReference>
<evidence type="ECO:0000313" key="3">
    <source>
        <dbReference type="Proteomes" id="UP000584642"/>
    </source>
</evidence>
<dbReference type="InterPro" id="IPR005561">
    <property type="entry name" value="ANTAR"/>
</dbReference>
<evidence type="ECO:0000313" key="2">
    <source>
        <dbReference type="EMBL" id="NYZ21159.1"/>
    </source>
</evidence>
<dbReference type="EMBL" id="JABFDB010000011">
    <property type="protein sequence ID" value="NYZ21159.1"/>
    <property type="molecule type" value="Genomic_DNA"/>
</dbReference>
<dbReference type="InterPro" id="IPR013587">
    <property type="entry name" value="Nitrate/nitrite_sensing"/>
</dbReference>
<dbReference type="InterPro" id="IPR036388">
    <property type="entry name" value="WH-like_DNA-bd_sf"/>
</dbReference>
<name>A0ABX2TAF5_9PROT</name>
<reference evidence="2 3" key="1">
    <citation type="submission" date="2020-05" db="EMBL/GenBank/DDBJ databases">
        <title>Azospirillum oleiclasticum sp. nov, a nitrogen-fixing and heavy crude oil-emulsifying bacterium isolated from the crude oil of Yumen Oilfield.</title>
        <authorList>
            <person name="Wu D."/>
            <person name="Cai M."/>
            <person name="Zhang X."/>
        </authorList>
    </citation>
    <scope>NUCLEOTIDE SEQUENCE [LARGE SCALE GENOMIC DNA]</scope>
    <source>
        <strain evidence="2 3">ROY-1-1-2</strain>
    </source>
</reference>
<comment type="caution">
    <text evidence="2">The sequence shown here is derived from an EMBL/GenBank/DDBJ whole genome shotgun (WGS) entry which is preliminary data.</text>
</comment>
<gene>
    <name evidence="2" type="ORF">HND93_15690</name>
</gene>
<evidence type="ECO:0000259" key="1">
    <source>
        <dbReference type="PROSITE" id="PS50921"/>
    </source>
</evidence>
<accession>A0ABX2TAF5</accession>